<organism evidence="1 2">
    <name type="scientific">Burkholderia singularis</name>
    <dbReference type="NCBI Taxonomy" id="1503053"/>
    <lineage>
        <taxon>Bacteria</taxon>
        <taxon>Pseudomonadati</taxon>
        <taxon>Pseudomonadota</taxon>
        <taxon>Betaproteobacteria</taxon>
        <taxon>Burkholderiales</taxon>
        <taxon>Burkholderiaceae</taxon>
        <taxon>Burkholderia</taxon>
        <taxon>pseudomallei group</taxon>
    </lineage>
</organism>
<dbReference type="EMBL" id="FXAN01000025">
    <property type="protein sequence ID" value="SMF98470.1"/>
    <property type="molecule type" value="Genomic_DNA"/>
</dbReference>
<accession>A0A238GZQ6</accession>
<reference evidence="1 2" key="1">
    <citation type="submission" date="2017-04" db="EMBL/GenBank/DDBJ databases">
        <authorList>
            <person name="Afonso C.L."/>
            <person name="Miller P.J."/>
            <person name="Scott M.A."/>
            <person name="Spackman E."/>
            <person name="Goraichik I."/>
            <person name="Dimitrov K.M."/>
            <person name="Suarez D.L."/>
            <person name="Swayne D.E."/>
        </authorList>
    </citation>
    <scope>NUCLEOTIDE SEQUENCE [LARGE SCALE GENOMIC DNA]</scope>
    <source>
        <strain evidence="1">LMG 28154</strain>
    </source>
</reference>
<proteinExistence type="predicted"/>
<dbReference type="Proteomes" id="UP000198460">
    <property type="component" value="Unassembled WGS sequence"/>
</dbReference>
<protein>
    <submittedName>
        <fullName evidence="1">Uncharacterized protein</fullName>
    </submittedName>
</protein>
<evidence type="ECO:0000313" key="2">
    <source>
        <dbReference type="Proteomes" id="UP000198460"/>
    </source>
</evidence>
<evidence type="ECO:0000313" key="1">
    <source>
        <dbReference type="EMBL" id="SMF98470.1"/>
    </source>
</evidence>
<sequence>MPGCVGRQQRRPALPHTGGTIMTASFHYLRPQPVPTGNAAPTMPNRPA</sequence>
<dbReference type="AlphaFoldDB" id="A0A238GZQ6"/>
<name>A0A238GZQ6_9BURK</name>
<gene>
    <name evidence="1" type="ORF">BSIN_1755</name>
</gene>